<organism evidence="2 3">
    <name type="scientific">Physocladia obscura</name>
    <dbReference type="NCBI Taxonomy" id="109957"/>
    <lineage>
        <taxon>Eukaryota</taxon>
        <taxon>Fungi</taxon>
        <taxon>Fungi incertae sedis</taxon>
        <taxon>Chytridiomycota</taxon>
        <taxon>Chytridiomycota incertae sedis</taxon>
        <taxon>Chytridiomycetes</taxon>
        <taxon>Chytridiales</taxon>
        <taxon>Chytriomycetaceae</taxon>
        <taxon>Physocladia</taxon>
    </lineage>
</organism>
<dbReference type="Proteomes" id="UP001211907">
    <property type="component" value="Unassembled WGS sequence"/>
</dbReference>
<dbReference type="InterPro" id="IPR011989">
    <property type="entry name" value="ARM-like"/>
</dbReference>
<dbReference type="Gene3D" id="1.25.10.10">
    <property type="entry name" value="Leucine-rich Repeat Variant"/>
    <property type="match status" value="1"/>
</dbReference>
<proteinExistence type="predicted"/>
<dbReference type="AlphaFoldDB" id="A0AAD5SYE0"/>
<dbReference type="Pfam" id="PF19273">
    <property type="entry name" value="Exportin-5"/>
    <property type="match status" value="1"/>
</dbReference>
<feature type="domain" description="Exportin-5 C-terminal" evidence="1">
    <location>
        <begin position="3"/>
        <end position="295"/>
    </location>
</feature>
<name>A0AAD5SYE0_9FUNG</name>
<comment type="caution">
    <text evidence="2">The sequence shown here is derived from an EMBL/GenBank/DDBJ whole genome shotgun (WGS) entry which is preliminary data.</text>
</comment>
<reference evidence="2" key="1">
    <citation type="submission" date="2020-05" db="EMBL/GenBank/DDBJ databases">
        <title>Phylogenomic resolution of chytrid fungi.</title>
        <authorList>
            <person name="Stajich J.E."/>
            <person name="Amses K."/>
            <person name="Simmons R."/>
            <person name="Seto K."/>
            <person name="Myers J."/>
            <person name="Bonds A."/>
            <person name="Quandt C.A."/>
            <person name="Barry K."/>
            <person name="Liu P."/>
            <person name="Grigoriev I."/>
            <person name="Longcore J.E."/>
            <person name="James T.Y."/>
        </authorList>
    </citation>
    <scope>NUCLEOTIDE SEQUENCE</scope>
    <source>
        <strain evidence="2">JEL0513</strain>
    </source>
</reference>
<dbReference type="InterPro" id="IPR045478">
    <property type="entry name" value="Exportin-5_C"/>
</dbReference>
<dbReference type="EMBL" id="JADGJH010001581">
    <property type="protein sequence ID" value="KAJ3111988.1"/>
    <property type="molecule type" value="Genomic_DNA"/>
</dbReference>
<gene>
    <name evidence="2" type="ORF">HK100_002489</name>
</gene>
<evidence type="ECO:0000313" key="2">
    <source>
        <dbReference type="EMBL" id="KAJ3111988.1"/>
    </source>
</evidence>
<keyword evidence="3" id="KW-1185">Reference proteome</keyword>
<evidence type="ECO:0000313" key="3">
    <source>
        <dbReference type="Proteomes" id="UP001211907"/>
    </source>
</evidence>
<evidence type="ECO:0000259" key="1">
    <source>
        <dbReference type="Pfam" id="PF19273"/>
    </source>
</evidence>
<accession>A0AAD5SYE0</accession>
<sequence>MTSLDPAFYAIANLGQMFTACVFNCADFLDNRQWKSIIQLVVRPLLINCTSSAHVEIFGNILPPFLKFIDVRLEKEWQAIQVTEEVQSKQDGNNDDDDSAVNDEIVAEKILRDLTRTYVDLVSVIASPADGKPVPKGHEATLVAGTAYAYVLSNQALFGAVFSSLTNIILMKDTTASRKAVTALGRSVPILIQMKRNDVYIFLGQNVMKACLEVFHDGYFQELHIEVITLMGEIYLGLRNVNNTSAYQTLQSLPGMSVEVLQTFDGAFMDHGKTKKERNVVLKDFLRNIKGATLSEAFKMFNTNKATPQLQRNKKRRDVLDEDENEGETGGVFDRFF</sequence>
<protein>
    <recommendedName>
        <fullName evidence="1">Exportin-5 C-terminal domain-containing protein</fullName>
    </recommendedName>
</protein>